<protein>
    <submittedName>
        <fullName evidence="1">Uncharacterized protein</fullName>
    </submittedName>
</protein>
<dbReference type="RefSeq" id="WP_195552328.1">
    <property type="nucleotide sequence ID" value="NZ_JADMNX010000020.1"/>
</dbReference>
<sequence>MIVKLIGVAHKCGEYQGRQYDKIQLYFTKPCTSDESAGEEVVTPRSTYFPTNKVPSLTNDVKSFHDFFSMIGMSFDVSFDQYANLDSIRLIHE</sequence>
<comment type="caution">
    <text evidence="1">The sequence shown here is derived from an EMBL/GenBank/DDBJ whole genome shotgun (WGS) entry which is preliminary data.</text>
</comment>
<evidence type="ECO:0000313" key="1">
    <source>
        <dbReference type="EMBL" id="MDB8743358.1"/>
    </source>
</evidence>
<gene>
    <name evidence="1" type="ORF">PNV70_14955</name>
</gene>
<dbReference type="Proteomes" id="UP001211421">
    <property type="component" value="Unassembled WGS sequence"/>
</dbReference>
<proteinExistence type="predicted"/>
<dbReference type="EMBL" id="JAQMLS010000020">
    <property type="protein sequence ID" value="MDB8743358.1"/>
    <property type="molecule type" value="Genomic_DNA"/>
</dbReference>
<dbReference type="AlphaFoldDB" id="A0AAW6E0W1"/>
<reference evidence="1" key="1">
    <citation type="submission" date="2023-01" db="EMBL/GenBank/DDBJ databases">
        <title>Human gut microbiome strain richness.</title>
        <authorList>
            <person name="Chen-Liaw A."/>
        </authorList>
    </citation>
    <scope>NUCLEOTIDE SEQUENCE</scope>
    <source>
        <strain evidence="1">D59st1_B8_D59t2_181005</strain>
    </source>
</reference>
<evidence type="ECO:0000313" key="2">
    <source>
        <dbReference type="Proteomes" id="UP001211421"/>
    </source>
</evidence>
<accession>A0AAW6E0W1</accession>
<name>A0AAW6E0W1_9FIRM</name>
<organism evidence="1 2">
    <name type="scientific">Ruminococcus bicirculans</name>
    <name type="common">ex Wegman et al. 2014</name>
    <dbReference type="NCBI Taxonomy" id="1160721"/>
    <lineage>
        <taxon>Bacteria</taxon>
        <taxon>Bacillati</taxon>
        <taxon>Bacillota</taxon>
        <taxon>Clostridia</taxon>
        <taxon>Eubacteriales</taxon>
        <taxon>Oscillospiraceae</taxon>
        <taxon>Ruminococcus</taxon>
    </lineage>
</organism>